<dbReference type="Proteomes" id="UP000011081">
    <property type="component" value="Unassembled WGS sequence"/>
</dbReference>
<keyword evidence="2" id="KW-0378">Hydrolase</keyword>
<evidence type="ECO:0000313" key="10">
    <source>
        <dbReference type="Proteomes" id="UP000011081"/>
    </source>
</evidence>
<dbReference type="InParanoid" id="L2GTK3"/>
<dbReference type="GO" id="GO:0004534">
    <property type="term" value="F:5'-3' RNA exonuclease activity"/>
    <property type="evidence" value="ECO:0007669"/>
    <property type="project" value="TreeGrafter"/>
</dbReference>
<dbReference type="CDD" id="cd18673">
    <property type="entry name" value="PIN_XRN1-2-like"/>
    <property type="match status" value="1"/>
</dbReference>
<comment type="subunit">
    <text evidence="5">Interacts with RAI1; the interaction is direct, stabilizes RAT1 protein structure and may stimulate its exoribonuclease activity. The interaction also stimulates RAI1 pyrophosphohydrolase activity, probably by recruiting it to mRNA substrates.</text>
</comment>
<accession>L2GTK3</accession>
<dbReference type="InterPro" id="IPR004859">
    <property type="entry name" value="Xrn1_N"/>
</dbReference>
<dbReference type="PROSITE" id="PS50158">
    <property type="entry name" value="ZF_CCHC"/>
    <property type="match status" value="1"/>
</dbReference>
<evidence type="ECO:0000256" key="1">
    <source>
        <dbReference type="ARBA" id="ARBA00022722"/>
    </source>
</evidence>
<dbReference type="Pfam" id="PF17846">
    <property type="entry name" value="XRN_M"/>
    <property type="match status" value="2"/>
</dbReference>
<gene>
    <name evidence="9" type="ORF">VCUG_01864</name>
</gene>
<dbReference type="GO" id="GO:0000956">
    <property type="term" value="P:nuclear-transcribed mRNA catabolic process"/>
    <property type="evidence" value="ECO:0007669"/>
    <property type="project" value="TreeGrafter"/>
</dbReference>
<dbReference type="OrthoDB" id="372487at2759"/>
<evidence type="ECO:0000259" key="8">
    <source>
        <dbReference type="PROSITE" id="PS50158"/>
    </source>
</evidence>
<evidence type="ECO:0000256" key="7">
    <source>
        <dbReference type="SAM" id="MobiDB-lite"/>
    </source>
</evidence>
<dbReference type="Pfam" id="PF03159">
    <property type="entry name" value="XRN_N"/>
    <property type="match status" value="1"/>
</dbReference>
<proteinExistence type="predicted"/>
<dbReference type="PANTHER" id="PTHR12341:SF29">
    <property type="entry name" value="EXONUCLEASE XRNC, PUTATIVE-RELATED"/>
    <property type="match status" value="1"/>
</dbReference>
<keyword evidence="6" id="KW-0479">Metal-binding</keyword>
<evidence type="ECO:0000256" key="6">
    <source>
        <dbReference type="PROSITE-ProRule" id="PRU00047"/>
    </source>
</evidence>
<keyword evidence="3" id="KW-0269">Exonuclease</keyword>
<keyword evidence="1" id="KW-0540">Nuclease</keyword>
<evidence type="ECO:0000256" key="3">
    <source>
        <dbReference type="ARBA" id="ARBA00022839"/>
    </source>
</evidence>
<keyword evidence="10" id="KW-1185">Reference proteome</keyword>
<organism evidence="9 10">
    <name type="scientific">Vavraia culicis (isolate floridensis)</name>
    <name type="common">Microsporidian parasite</name>
    <dbReference type="NCBI Taxonomy" id="948595"/>
    <lineage>
        <taxon>Eukaryota</taxon>
        <taxon>Fungi</taxon>
        <taxon>Fungi incertae sedis</taxon>
        <taxon>Microsporidia</taxon>
        <taxon>Pleistophoridae</taxon>
        <taxon>Vavraia</taxon>
    </lineage>
</organism>
<dbReference type="InterPro" id="IPR001878">
    <property type="entry name" value="Znf_CCHC"/>
</dbReference>
<dbReference type="GO" id="GO:0005634">
    <property type="term" value="C:nucleus"/>
    <property type="evidence" value="ECO:0007669"/>
    <property type="project" value="TreeGrafter"/>
</dbReference>
<comment type="function">
    <text evidence="4">Possesses 5'-&gt;3' exoribonuclease activity. Required for the processing of nuclear mRNA and rRNA precursors. May promote the termination of transcription by RNA polymerase II. Essential for vegetative cell growth and chromosome segregation.</text>
</comment>
<dbReference type="InterPro" id="IPR041412">
    <property type="entry name" value="Xrn1_helical"/>
</dbReference>
<protein>
    <recommendedName>
        <fullName evidence="8">CCHC-type domain-containing protein</fullName>
    </recommendedName>
</protein>
<dbReference type="Gene3D" id="1.25.40.1050">
    <property type="match status" value="1"/>
</dbReference>
<dbReference type="InterPro" id="IPR027073">
    <property type="entry name" value="5_3_exoribonuclease"/>
</dbReference>
<dbReference type="VEuPathDB" id="MicrosporidiaDB:VCUG_01864"/>
<keyword evidence="6" id="KW-0863">Zinc-finger</keyword>
<dbReference type="RefSeq" id="XP_008074877.1">
    <property type="nucleotide sequence ID" value="XM_008076686.1"/>
</dbReference>
<dbReference type="OMA" id="ERWDHNV"/>
<dbReference type="GO" id="GO:0008270">
    <property type="term" value="F:zinc ion binding"/>
    <property type="evidence" value="ECO:0007669"/>
    <property type="project" value="UniProtKB-KW"/>
</dbReference>
<evidence type="ECO:0000256" key="2">
    <source>
        <dbReference type="ARBA" id="ARBA00022801"/>
    </source>
</evidence>
<dbReference type="Gene3D" id="3.40.50.12390">
    <property type="match status" value="2"/>
</dbReference>
<evidence type="ECO:0000256" key="5">
    <source>
        <dbReference type="ARBA" id="ARBA00046943"/>
    </source>
</evidence>
<dbReference type="AlphaFoldDB" id="L2GTK3"/>
<dbReference type="STRING" id="948595.L2GTK3"/>
<dbReference type="EMBL" id="GL877437">
    <property type="protein sequence ID" value="ELA46638.1"/>
    <property type="molecule type" value="Genomic_DNA"/>
</dbReference>
<reference evidence="10" key="1">
    <citation type="submission" date="2011-03" db="EMBL/GenBank/DDBJ databases">
        <title>The genome sequence of Vavraia culicis strain floridensis.</title>
        <authorList>
            <consortium name="The Broad Institute Genome Sequencing Platform"/>
            <person name="Cuomo C."/>
            <person name="Becnel J."/>
            <person name="Sanscrainte N."/>
            <person name="Young S.K."/>
            <person name="Zeng Q."/>
            <person name="Gargeya S."/>
            <person name="Fitzgerald M."/>
            <person name="Haas B."/>
            <person name="Abouelleil A."/>
            <person name="Alvarado L."/>
            <person name="Arachchi H.M."/>
            <person name="Berlin A."/>
            <person name="Chapman S.B."/>
            <person name="Gearin G."/>
            <person name="Goldberg J."/>
            <person name="Griggs A."/>
            <person name="Gujja S."/>
            <person name="Hansen M."/>
            <person name="Heiman D."/>
            <person name="Howarth C."/>
            <person name="Larimer J."/>
            <person name="Lui A."/>
            <person name="MacDonald P.J.P."/>
            <person name="McCowen C."/>
            <person name="Montmayeur A."/>
            <person name="Murphy C."/>
            <person name="Neiman D."/>
            <person name="Pearson M."/>
            <person name="Priest M."/>
            <person name="Roberts A."/>
            <person name="Saif S."/>
            <person name="Shea T."/>
            <person name="Sisk P."/>
            <person name="Stolte C."/>
            <person name="Sykes S."/>
            <person name="Wortman J."/>
            <person name="Nusbaum C."/>
            <person name="Birren B."/>
        </authorList>
    </citation>
    <scope>NUCLEOTIDE SEQUENCE [LARGE SCALE GENOMIC DNA]</scope>
    <source>
        <strain evidence="10">floridensis</strain>
    </source>
</reference>
<dbReference type="GO" id="GO:0003723">
    <property type="term" value="F:RNA binding"/>
    <property type="evidence" value="ECO:0007669"/>
    <property type="project" value="TreeGrafter"/>
</dbReference>
<keyword evidence="6" id="KW-0862">Zinc</keyword>
<feature type="region of interest" description="Disordered" evidence="7">
    <location>
        <begin position="183"/>
        <end position="212"/>
    </location>
</feature>
<evidence type="ECO:0000313" key="9">
    <source>
        <dbReference type="EMBL" id="ELA46638.1"/>
    </source>
</evidence>
<evidence type="ECO:0000256" key="4">
    <source>
        <dbReference type="ARBA" id="ARBA00046137"/>
    </source>
</evidence>
<dbReference type="PANTHER" id="PTHR12341">
    <property type="entry name" value="5'-&gt;3' EXORIBONUCLEASE"/>
    <property type="match status" value="1"/>
</dbReference>
<dbReference type="GeneID" id="19879733"/>
<feature type="compositionally biased region" description="Basic and acidic residues" evidence="7">
    <location>
        <begin position="185"/>
        <end position="206"/>
    </location>
</feature>
<name>L2GTK3_VAVCU</name>
<dbReference type="HOGENOM" id="CLU_006038_3_1_1"/>
<sequence>MMAVFCYRCSQTLAVEEFLPIYLKNKERVKFMGVPSLFRWLTKKYPQVIEKATPNNPTDVLYIDFNAIIHISCAPSDGPTPVNEDEMMQNVEKNIDSIVSKCLPRKMIVISTDGVAPRAKLNQQRSRRYRSIIEALELSKKSFESTKSVNFVEKTKEKIQKLAKASTIKDEYKVDFVGLMDNSTSDEKNSGADEANGRRKERKCNEENAEPEDVEIGEYDKHASDLLEESSLTEDEAFDKNAITPGTRFMYDLEKRMDQFIRNRLVNDPKYKNLCFIYSNGRRAGEGEQKIMTLIRKMKNRNLKHTIYSPDADLIFLGTSLHGRNVKIMREDLEFVHLQRQHYCEKCGKKGHLSTYCNKLALFSCIFFDLIVLKRILSEELSMLVHTSYEFNRMVDDWILMSFLAGNDFLPTLQCFDVRFEAIEILTKLLAENFNQTKKYITYKGEIDFSVLRNFFKILSQHEDSLYVKKKKLLADTRRRFQIKGFFENIPLETTYGKTRYYDTKLSLKSEREVITVCREYILGLSWVFKYYVKGATNWEWFYPYDYAPFACDIANVRSMPYLNKRTEPLDCLQQQMLVMPPQSKGLVPKEMHPIFNSFPTEIKIDMFDKLLPWQGVAILPIIDIETLLYQIKEKRSLIKYNDAILGIESRDLFYVGSNNKLFKCLKSLYVDGPSHTTVFFEVELMAMPHYKYEMDDEKTVIVEISY</sequence>
<feature type="domain" description="CCHC-type" evidence="8">
    <location>
        <begin position="344"/>
        <end position="357"/>
    </location>
</feature>
<dbReference type="FunCoup" id="L2GTK3">
    <property type="interactions" value="278"/>
</dbReference>